<gene>
    <name evidence="2" type="ORF">MNBD_GAMMA23-1866</name>
</gene>
<dbReference type="Pfam" id="PF01890">
    <property type="entry name" value="CbiG_C"/>
    <property type="match status" value="1"/>
</dbReference>
<dbReference type="InterPro" id="IPR036518">
    <property type="entry name" value="CobE/GbiG_C_sf"/>
</dbReference>
<protein>
    <recommendedName>
        <fullName evidence="1">CobE/GbiG C-terminal domain-containing protein</fullName>
    </recommendedName>
</protein>
<evidence type="ECO:0000259" key="1">
    <source>
        <dbReference type="Pfam" id="PF01890"/>
    </source>
</evidence>
<dbReference type="PANTHER" id="PTHR37477">
    <property type="entry name" value="COBALT-PRECORRIN-5A HYDROLASE"/>
    <property type="match status" value="1"/>
</dbReference>
<accession>A0A3B1A0Z4</accession>
<dbReference type="EMBL" id="UOFT01000079">
    <property type="protein sequence ID" value="VAW99545.1"/>
    <property type="molecule type" value="Genomic_DNA"/>
</dbReference>
<evidence type="ECO:0000313" key="2">
    <source>
        <dbReference type="EMBL" id="VAW99545.1"/>
    </source>
</evidence>
<reference evidence="2" key="1">
    <citation type="submission" date="2018-06" db="EMBL/GenBank/DDBJ databases">
        <authorList>
            <person name="Zhirakovskaya E."/>
        </authorList>
    </citation>
    <scope>NUCLEOTIDE SEQUENCE</scope>
</reference>
<proteinExistence type="predicted"/>
<dbReference type="InterPro" id="IPR052553">
    <property type="entry name" value="CbiG_hydrolase"/>
</dbReference>
<dbReference type="SUPFAM" id="SSF159664">
    <property type="entry name" value="CobE/GbiG C-terminal domain-like"/>
    <property type="match status" value="1"/>
</dbReference>
<dbReference type="PANTHER" id="PTHR37477:SF1">
    <property type="entry name" value="COBALT-PRECORRIN-5A HYDROLASE"/>
    <property type="match status" value="1"/>
</dbReference>
<name>A0A3B1A0Z4_9ZZZZ</name>
<dbReference type="AlphaFoldDB" id="A0A3B1A0Z4"/>
<dbReference type="InterPro" id="IPR002750">
    <property type="entry name" value="CobE/GbiG_C"/>
</dbReference>
<feature type="domain" description="CobE/GbiG C-terminal" evidence="1">
    <location>
        <begin position="3"/>
        <end position="126"/>
    </location>
</feature>
<sequence length="132" mass="14594">MNIILGVGCDRNTSQQTLEHAIDLALKQASLTRDTVQALATIDKKNDEVALLALSAEHHWPLYFYSAEQLTEVEVPNPSEIVRKYMGTPAVAEAAAILAAKTNMKDLIVEKFKYLGEDKKNATVSIVRSHNE</sequence>
<dbReference type="Gene3D" id="3.30.420.180">
    <property type="entry name" value="CobE/GbiG C-terminal domain"/>
    <property type="match status" value="1"/>
</dbReference>
<dbReference type="GO" id="GO:0009236">
    <property type="term" value="P:cobalamin biosynthetic process"/>
    <property type="evidence" value="ECO:0007669"/>
    <property type="project" value="InterPro"/>
</dbReference>
<organism evidence="2">
    <name type="scientific">hydrothermal vent metagenome</name>
    <dbReference type="NCBI Taxonomy" id="652676"/>
    <lineage>
        <taxon>unclassified sequences</taxon>
        <taxon>metagenomes</taxon>
        <taxon>ecological metagenomes</taxon>
    </lineage>
</organism>